<name>A0A1H4DV76_9SPHI</name>
<evidence type="ECO:0000313" key="1">
    <source>
        <dbReference type="EMBL" id="SEA76705.1"/>
    </source>
</evidence>
<dbReference type="STRING" id="425514.SAMN05443550_105122"/>
<reference evidence="1 2" key="1">
    <citation type="submission" date="2016-10" db="EMBL/GenBank/DDBJ databases">
        <authorList>
            <person name="de Groot N.N."/>
        </authorList>
    </citation>
    <scope>NUCLEOTIDE SEQUENCE [LARGE SCALE GENOMIC DNA]</scope>
    <source>
        <strain evidence="1 2">DSM 19033</strain>
    </source>
</reference>
<keyword evidence="2" id="KW-1185">Reference proteome</keyword>
<dbReference type="OrthoDB" id="790322at2"/>
<dbReference type="Proteomes" id="UP000198850">
    <property type="component" value="Unassembled WGS sequence"/>
</dbReference>
<organism evidence="1 2">
    <name type="scientific">Pedobacter hartonius</name>
    <dbReference type="NCBI Taxonomy" id="425514"/>
    <lineage>
        <taxon>Bacteria</taxon>
        <taxon>Pseudomonadati</taxon>
        <taxon>Bacteroidota</taxon>
        <taxon>Sphingobacteriia</taxon>
        <taxon>Sphingobacteriales</taxon>
        <taxon>Sphingobacteriaceae</taxon>
        <taxon>Pedobacter</taxon>
    </lineage>
</organism>
<gene>
    <name evidence="1" type="ORF">SAMN05443550_105122</name>
</gene>
<evidence type="ECO:0000313" key="2">
    <source>
        <dbReference type="Proteomes" id="UP000198850"/>
    </source>
</evidence>
<dbReference type="AlphaFoldDB" id="A0A1H4DV76"/>
<accession>A0A1H4DV76</accession>
<dbReference type="EMBL" id="FNRA01000005">
    <property type="protein sequence ID" value="SEA76705.1"/>
    <property type="molecule type" value="Genomic_DNA"/>
</dbReference>
<dbReference type="RefSeq" id="WP_090556626.1">
    <property type="nucleotide sequence ID" value="NZ_FNRA01000005.1"/>
</dbReference>
<sequence length="289" mass="33003">MSSKKVLFYDLTKRNYVNQGGEIEPALNCKEIMNYAVGLEILARQYDLPSNKFCRIESMEEDNSLCKVVFYSATNKYRAPLIDRESGSERENPKLISEGERVKTHVVFRISHDEVLMIVEQGVGTLKIQQIVNYLNKFAISYHATKNEERSYSLGFDVIAKDDFLQELNNLTRVIEGELYVDKQILGSDALNFSSRIEPVKHDVKLTIKAERGMSINNALTDAFNRLNGGRSKIHKIRVRGKNDQDNDVIIDTELIAKTEFVEAEINRLTGEISSEQIFEQMRDIALAL</sequence>
<proteinExistence type="predicted"/>
<protein>
    <submittedName>
        <fullName evidence="1">Uncharacterized protein</fullName>
    </submittedName>
</protein>